<dbReference type="Pfam" id="PF02171">
    <property type="entry name" value="Piwi"/>
    <property type="match status" value="1"/>
</dbReference>
<dbReference type="InterPro" id="IPR003165">
    <property type="entry name" value="Piwi"/>
</dbReference>
<dbReference type="InterPro" id="IPR045246">
    <property type="entry name" value="Piwi_ago-like"/>
</dbReference>
<dbReference type="InterPro" id="IPR014811">
    <property type="entry name" value="ArgoL1"/>
</dbReference>
<dbReference type="Gene3D" id="3.40.50.2300">
    <property type="match status" value="1"/>
</dbReference>
<feature type="compositionally biased region" description="Gly residues" evidence="1">
    <location>
        <begin position="34"/>
        <end position="56"/>
    </location>
</feature>
<feature type="domain" description="Piwi" evidence="2">
    <location>
        <begin position="699"/>
        <end position="1013"/>
    </location>
</feature>
<dbReference type="VEuPathDB" id="FungiDB:BO82DRAFT_350445"/>
<dbReference type="STRING" id="1448315.A0A319E4X5"/>
<dbReference type="PANTHER" id="PTHR22891">
    <property type="entry name" value="EUKARYOTIC TRANSLATION INITIATION FACTOR 2C"/>
    <property type="match status" value="1"/>
</dbReference>
<dbReference type="SUPFAM" id="SSF53098">
    <property type="entry name" value="Ribonuclease H-like"/>
    <property type="match status" value="1"/>
</dbReference>
<dbReference type="PROSITE" id="PS50822">
    <property type="entry name" value="PIWI"/>
    <property type="match status" value="1"/>
</dbReference>
<feature type="compositionally biased region" description="Basic and acidic residues" evidence="1">
    <location>
        <begin position="13"/>
        <end position="33"/>
    </location>
</feature>
<dbReference type="InterPro" id="IPR003100">
    <property type="entry name" value="PAZ_dom"/>
</dbReference>
<dbReference type="Proteomes" id="UP000248340">
    <property type="component" value="Unassembled WGS sequence"/>
</dbReference>
<accession>A0A319E4X5</accession>
<feature type="region of interest" description="Disordered" evidence="1">
    <location>
        <begin position="1"/>
        <end position="116"/>
    </location>
</feature>
<dbReference type="SUPFAM" id="SSF101690">
    <property type="entry name" value="PAZ domain"/>
    <property type="match status" value="1"/>
</dbReference>
<dbReference type="SMART" id="SM00950">
    <property type="entry name" value="Piwi"/>
    <property type="match status" value="1"/>
</dbReference>
<reference evidence="3 4" key="1">
    <citation type="submission" date="2016-12" db="EMBL/GenBank/DDBJ databases">
        <title>The genomes of Aspergillus section Nigri reveals drivers in fungal speciation.</title>
        <authorList>
            <consortium name="DOE Joint Genome Institute"/>
            <person name="Vesth T.C."/>
            <person name="Nybo J."/>
            <person name="Theobald S."/>
            <person name="Brandl J."/>
            <person name="Frisvad J.C."/>
            <person name="Nielsen K.F."/>
            <person name="Lyhne E.K."/>
            <person name="Kogle M.E."/>
            <person name="Kuo A."/>
            <person name="Riley R."/>
            <person name="Clum A."/>
            <person name="Nolan M."/>
            <person name="Lipzen A."/>
            <person name="Salamov A."/>
            <person name="Henrissat B."/>
            <person name="Wiebenga A."/>
            <person name="De Vries R.P."/>
            <person name="Grigoriev I.V."/>
            <person name="Mortensen U.H."/>
            <person name="Andersen M.R."/>
            <person name="Baker S.E."/>
        </authorList>
    </citation>
    <scope>NUCLEOTIDE SEQUENCE [LARGE SCALE GENOMIC DNA]</scope>
    <source>
        <strain evidence="3 4">CBS 121591</strain>
    </source>
</reference>
<organism evidence="3 4">
    <name type="scientific">Aspergillus uvarum CBS 121591</name>
    <dbReference type="NCBI Taxonomy" id="1448315"/>
    <lineage>
        <taxon>Eukaryota</taxon>
        <taxon>Fungi</taxon>
        <taxon>Dikarya</taxon>
        <taxon>Ascomycota</taxon>
        <taxon>Pezizomycotina</taxon>
        <taxon>Eurotiomycetes</taxon>
        <taxon>Eurotiomycetidae</taxon>
        <taxon>Eurotiales</taxon>
        <taxon>Aspergillaceae</taxon>
        <taxon>Aspergillus</taxon>
        <taxon>Aspergillus subgen. Circumdati</taxon>
    </lineage>
</organism>
<dbReference type="Gene3D" id="2.170.260.10">
    <property type="entry name" value="paz domain"/>
    <property type="match status" value="1"/>
</dbReference>
<dbReference type="Pfam" id="PF16488">
    <property type="entry name" value="ArgoL2"/>
    <property type="match status" value="1"/>
</dbReference>
<dbReference type="CDD" id="cd04657">
    <property type="entry name" value="Piwi_ago-like"/>
    <property type="match status" value="1"/>
</dbReference>
<feature type="region of interest" description="Disordered" evidence="1">
    <location>
        <begin position="449"/>
        <end position="473"/>
    </location>
</feature>
<gene>
    <name evidence="3" type="ORF">BO82DRAFT_350445</name>
</gene>
<dbReference type="InterPro" id="IPR036085">
    <property type="entry name" value="PAZ_dom_sf"/>
</dbReference>
<dbReference type="InterPro" id="IPR032474">
    <property type="entry name" value="Argonaute_N"/>
</dbReference>
<evidence type="ECO:0000313" key="4">
    <source>
        <dbReference type="Proteomes" id="UP000248340"/>
    </source>
</evidence>
<proteinExistence type="predicted"/>
<dbReference type="InterPro" id="IPR012337">
    <property type="entry name" value="RNaseH-like_sf"/>
</dbReference>
<name>A0A319E4X5_9EURO</name>
<dbReference type="Pfam" id="PF16486">
    <property type="entry name" value="ArgoN"/>
    <property type="match status" value="1"/>
</dbReference>
<dbReference type="AlphaFoldDB" id="A0A319E4X5"/>
<dbReference type="Pfam" id="PF02170">
    <property type="entry name" value="PAZ"/>
    <property type="match status" value="1"/>
</dbReference>
<dbReference type="CDD" id="cd02846">
    <property type="entry name" value="PAZ_argonaute_like"/>
    <property type="match status" value="1"/>
</dbReference>
<dbReference type="InterPro" id="IPR036397">
    <property type="entry name" value="RNaseH_sf"/>
</dbReference>
<evidence type="ECO:0000259" key="2">
    <source>
        <dbReference type="PROSITE" id="PS50822"/>
    </source>
</evidence>
<dbReference type="SMART" id="SM01163">
    <property type="entry name" value="DUF1785"/>
    <property type="match status" value="1"/>
</dbReference>
<sequence>MSDSRGGQQRGRGRGDGRARGDRGRGGGGDRGRGGGGGGYHADRGGGGGARGGRGSRGSFDLPFRPGNDGRGDSRGRGRPRGSDAFRGGRAPRGGRADYNGPPVFSPGGDLKPSSQVEKKEDEMMKALVKTPPSSEDRKYPLRPGYGTQGKRVDLFANYLQLKSIGKALHRHRVEILEDQSVRRPTGKKAKQVIKLLIEEHFASQQNGVVTDFVSTLISRDKLLEEGENDHTYDVRYRDEYDDEYPEPSKVYRVKCQHTGTLEPSDLLDYLTSANATNMFDKKPEILQAMNIVLGHQPKIDPNIYSVGANRHFAIAQGQKEGYNLGDGLEALRGFFVSVRAATSRLLVNVQVKYAACYQEGALAHLITSYQQPHRFEFHSLQRFLKTLRIRATHIERKNKQGVIIPRFKKIASLANRGDGASLPHPPIVAYLGAGPKDVKFWLDEAGQQSSQQQSASSKKKKGKKPVTAGPPSAGRYISVADFFEERYRMTNLDPRMPVINVGTRENPSYLPVEVCNVEPGQQAKTKLSPFQTRKMLEFAVNFPPVNAQSIVNNGTRILGLAAASNATLKEFGIQADPRLITVPARILDAPQIFYKDANNKEKRLLSSGGSWNMRSIKFSIGSTLGSWAWLFLDSSPTRAPSREVLDAALEQFVTKLREVGVEAKPPKGGERVVLARGNVDGQIGGAVEGLMAAHKPTMILGILTDQSTDIYNCMKRVCDIRVGVRNVNVLVKNFTNERGREQYLANVGLKVNLKLGGANQLIPRELGIVSKGKTMLVGIDVTHPSPGSSSKAPSVAGMVASIDSHLGQWPAELRIQTSRQERVSELDEMLKAHLGRWAKTNKGQYPDNIIVYRDGVSEGQYEMVVEEELPLLKSACKQLKYAKGLPRISVVIVGKRHHTRFYPTREEDADGHLNPKNGTVVDRGVTEARNWEFYLQAHTALKGTARPAHYFTVWDEIFCQERPKAGQNTADILEDLTHKMCYLFGRATKAVSICPPAYYADLVCERARCYLSDLYDATPTGSVITGVGGGGGADTVDGSRVTIHGAVKDTMFYI</sequence>
<feature type="compositionally biased region" description="Basic and acidic residues" evidence="1">
    <location>
        <begin position="68"/>
        <end position="84"/>
    </location>
</feature>
<dbReference type="GO" id="GO:0003723">
    <property type="term" value="F:RNA binding"/>
    <property type="evidence" value="ECO:0007669"/>
    <property type="project" value="InterPro"/>
</dbReference>
<dbReference type="GeneID" id="37136896"/>
<dbReference type="InterPro" id="IPR032472">
    <property type="entry name" value="ArgoL2"/>
</dbReference>
<evidence type="ECO:0000313" key="3">
    <source>
        <dbReference type="EMBL" id="PYH86152.1"/>
    </source>
</evidence>
<dbReference type="OrthoDB" id="10252740at2759"/>
<protein>
    <submittedName>
        <fullName evidence="3">Putative RNA interference and gene silencing protein</fullName>
    </submittedName>
</protein>
<dbReference type="EMBL" id="KZ821677">
    <property type="protein sequence ID" value="PYH86152.1"/>
    <property type="molecule type" value="Genomic_DNA"/>
</dbReference>
<keyword evidence="4" id="KW-1185">Reference proteome</keyword>
<dbReference type="Pfam" id="PF08699">
    <property type="entry name" value="ArgoL1"/>
    <property type="match status" value="1"/>
</dbReference>
<dbReference type="RefSeq" id="XP_025496352.1">
    <property type="nucleotide sequence ID" value="XM_025634155.1"/>
</dbReference>
<dbReference type="Gene3D" id="3.30.420.10">
    <property type="entry name" value="Ribonuclease H-like superfamily/Ribonuclease H"/>
    <property type="match status" value="1"/>
</dbReference>
<evidence type="ECO:0000256" key="1">
    <source>
        <dbReference type="SAM" id="MobiDB-lite"/>
    </source>
</evidence>